<proteinExistence type="predicted"/>
<gene>
    <name evidence="4" type="ORF">Bathy02g04980</name>
</gene>
<dbReference type="GO" id="GO:0005930">
    <property type="term" value="C:axoneme"/>
    <property type="evidence" value="ECO:0007669"/>
    <property type="project" value="UniProtKB-SubCell"/>
</dbReference>
<comment type="subcellular location">
    <subcellularLocation>
        <location evidence="1">Cytoplasm</location>
        <location evidence="1">Cytoskeleton</location>
        <location evidence="1">Cilium axoneme</location>
    </subcellularLocation>
</comment>
<dbReference type="AlphaFoldDB" id="K8EAL8"/>
<dbReference type="InterPro" id="IPR001611">
    <property type="entry name" value="Leu-rich_rpt"/>
</dbReference>
<evidence type="ECO:0008006" key="6">
    <source>
        <dbReference type="Google" id="ProtNLM"/>
    </source>
</evidence>
<dbReference type="Proteomes" id="UP000198341">
    <property type="component" value="Chromosome 2"/>
</dbReference>
<dbReference type="EMBL" id="FO082277">
    <property type="protein sequence ID" value="CCO14801.1"/>
    <property type="molecule type" value="Genomic_DNA"/>
</dbReference>
<dbReference type="GeneID" id="19017611"/>
<evidence type="ECO:0000313" key="4">
    <source>
        <dbReference type="EMBL" id="CCO14801.1"/>
    </source>
</evidence>
<dbReference type="OrthoDB" id="2187496at2759"/>
<reference evidence="4 5" key="1">
    <citation type="submission" date="2011-10" db="EMBL/GenBank/DDBJ databases">
        <authorList>
            <person name="Genoscope - CEA"/>
        </authorList>
    </citation>
    <scope>NUCLEOTIDE SEQUENCE [LARGE SCALE GENOMIC DNA]</scope>
    <source>
        <strain evidence="4 5">RCC 1105</strain>
    </source>
</reference>
<keyword evidence="3" id="KW-0677">Repeat</keyword>
<name>K8EAL8_9CHLO</name>
<evidence type="ECO:0000313" key="5">
    <source>
        <dbReference type="Proteomes" id="UP000198341"/>
    </source>
</evidence>
<dbReference type="KEGG" id="bpg:Bathy02g04980"/>
<dbReference type="SUPFAM" id="SSF52058">
    <property type="entry name" value="L domain-like"/>
    <property type="match status" value="1"/>
</dbReference>
<protein>
    <recommendedName>
        <fullName evidence="6">Leucine rich repeat protein</fullName>
    </recommendedName>
</protein>
<sequence>MEAWWTANVVQPFEELLHSYNTSSNRQSADAVKKRIKLAQTTGLCNLERNLNWTRFPDFIFDVVGANKCKVVDVSENQLEEIPEKVNLLQKCTKLIVANNMLLRLPDSLHMKSLKVLNLSRNRLRKLCALDLPNLVELIVDNNELTELPESSFGTMKKLEIFSCSENRIRDVTCVSVCASLTDARCERNQIEKIPDEFAFLRKLRRLRMDGNENIRTVPSDVFKHCEGLEELSLKDTKVTAEDLREVEGWESYELRRQKKVEKKIDGNVMLLNGMDDGLERKM</sequence>
<dbReference type="InterPro" id="IPR032675">
    <property type="entry name" value="LRR_dom_sf"/>
</dbReference>
<evidence type="ECO:0000256" key="1">
    <source>
        <dbReference type="ARBA" id="ARBA00004430"/>
    </source>
</evidence>
<dbReference type="SMART" id="SM00369">
    <property type="entry name" value="LRR_TYP"/>
    <property type="match status" value="3"/>
</dbReference>
<accession>K8EAL8</accession>
<organism evidence="4 5">
    <name type="scientific">Bathycoccus prasinos</name>
    <dbReference type="NCBI Taxonomy" id="41875"/>
    <lineage>
        <taxon>Eukaryota</taxon>
        <taxon>Viridiplantae</taxon>
        <taxon>Chlorophyta</taxon>
        <taxon>Mamiellophyceae</taxon>
        <taxon>Mamiellales</taxon>
        <taxon>Bathycoccaceae</taxon>
        <taxon>Bathycoccus</taxon>
    </lineage>
</organism>
<evidence type="ECO:0000256" key="2">
    <source>
        <dbReference type="ARBA" id="ARBA00022614"/>
    </source>
</evidence>
<dbReference type="RefSeq" id="XP_007514561.1">
    <property type="nucleotide sequence ID" value="XM_007514499.1"/>
</dbReference>
<dbReference type="PROSITE" id="PS51450">
    <property type="entry name" value="LRR"/>
    <property type="match status" value="1"/>
</dbReference>
<dbReference type="InterPro" id="IPR050216">
    <property type="entry name" value="LRR_domain-containing"/>
</dbReference>
<dbReference type="Gene3D" id="3.80.10.10">
    <property type="entry name" value="Ribonuclease Inhibitor"/>
    <property type="match status" value="1"/>
</dbReference>
<keyword evidence="2" id="KW-0433">Leucine-rich repeat</keyword>
<dbReference type="eggNOG" id="KOG0619">
    <property type="taxonomic scope" value="Eukaryota"/>
</dbReference>
<dbReference type="SMART" id="SM00364">
    <property type="entry name" value="LRR_BAC"/>
    <property type="match status" value="4"/>
</dbReference>
<dbReference type="InterPro" id="IPR003591">
    <property type="entry name" value="Leu-rich_rpt_typical-subtyp"/>
</dbReference>
<dbReference type="STRING" id="41875.K8EAL8"/>
<evidence type="ECO:0000256" key="3">
    <source>
        <dbReference type="ARBA" id="ARBA00022737"/>
    </source>
</evidence>
<dbReference type="Pfam" id="PF00560">
    <property type="entry name" value="LRR_1"/>
    <property type="match status" value="1"/>
</dbReference>
<keyword evidence="5" id="KW-1185">Reference proteome</keyword>
<dbReference type="PANTHER" id="PTHR48051:SF1">
    <property type="entry name" value="RAS SUPPRESSOR PROTEIN 1"/>
    <property type="match status" value="1"/>
</dbReference>
<dbReference type="PANTHER" id="PTHR48051">
    <property type="match status" value="1"/>
</dbReference>